<dbReference type="GO" id="GO:0003676">
    <property type="term" value="F:nucleic acid binding"/>
    <property type="evidence" value="ECO:0007669"/>
    <property type="project" value="InterPro"/>
</dbReference>
<dbReference type="Proteomes" id="UP000216725">
    <property type="component" value="Unassembled WGS sequence"/>
</dbReference>
<comment type="caution">
    <text evidence="3">The sequence shown here is derived from an EMBL/GenBank/DDBJ whole genome shotgun (WGS) entry which is preliminary data.</text>
</comment>
<feature type="domain" description="HRDC" evidence="2">
    <location>
        <begin position="201"/>
        <end position="281"/>
    </location>
</feature>
<accession>A0A261F2J3</accession>
<dbReference type="GO" id="GO:0008408">
    <property type="term" value="F:3'-5' exonuclease activity"/>
    <property type="evidence" value="ECO:0007669"/>
    <property type="project" value="InterPro"/>
</dbReference>
<dbReference type="PROSITE" id="PS50967">
    <property type="entry name" value="HRDC"/>
    <property type="match status" value="1"/>
</dbReference>
<evidence type="ECO:0000313" key="3">
    <source>
        <dbReference type="EMBL" id="OZG53283.1"/>
    </source>
</evidence>
<feature type="compositionally biased region" description="Basic and acidic residues" evidence="1">
    <location>
        <begin position="408"/>
        <end position="420"/>
    </location>
</feature>
<dbReference type="Pfam" id="PF18305">
    <property type="entry name" value="DNA_pol_A_exoN"/>
    <property type="match status" value="1"/>
</dbReference>
<dbReference type="InterPro" id="IPR012337">
    <property type="entry name" value="RNaseH-like_sf"/>
</dbReference>
<gene>
    <name evidence="3" type="ORF">PSRA_0090</name>
</gene>
<dbReference type="GO" id="GO:0006139">
    <property type="term" value="P:nucleobase-containing compound metabolic process"/>
    <property type="evidence" value="ECO:0007669"/>
    <property type="project" value="InterPro"/>
</dbReference>
<organism evidence="3 4">
    <name type="scientific">Pseudoscardovia radai</name>
    <dbReference type="NCBI Taxonomy" id="987066"/>
    <lineage>
        <taxon>Bacteria</taxon>
        <taxon>Bacillati</taxon>
        <taxon>Actinomycetota</taxon>
        <taxon>Actinomycetes</taxon>
        <taxon>Bifidobacteriales</taxon>
        <taxon>Bifidobacteriaceae</taxon>
        <taxon>Pseudoscardovia</taxon>
    </lineage>
</organism>
<dbReference type="Gene3D" id="3.30.420.10">
    <property type="entry name" value="Ribonuclease H-like superfamily/Ribonuclease H"/>
    <property type="match status" value="1"/>
</dbReference>
<dbReference type="Pfam" id="PF01612">
    <property type="entry name" value="DNA_pol_A_exo1"/>
    <property type="match status" value="1"/>
</dbReference>
<dbReference type="PANTHER" id="PTHR47649">
    <property type="entry name" value="RIBONUCLEASE D"/>
    <property type="match status" value="1"/>
</dbReference>
<dbReference type="InterPro" id="IPR041605">
    <property type="entry name" value="Exo_C"/>
</dbReference>
<reference evidence="3 4" key="1">
    <citation type="journal article" date="2017" name="BMC Genomics">
        <title>Comparative genomic and phylogenomic analyses of the Bifidobacteriaceae family.</title>
        <authorList>
            <person name="Lugli G.A."/>
            <person name="Milani C."/>
            <person name="Turroni F."/>
            <person name="Duranti S."/>
            <person name="Mancabelli L."/>
            <person name="Mangifesta M."/>
            <person name="Ferrario C."/>
            <person name="Modesto M."/>
            <person name="Mattarelli P."/>
            <person name="Jiri K."/>
            <person name="van Sinderen D."/>
            <person name="Ventura M."/>
        </authorList>
    </citation>
    <scope>NUCLEOTIDE SEQUENCE [LARGE SCALE GENOMIC DNA]</scope>
    <source>
        <strain evidence="3 4">DSM 24742</strain>
    </source>
</reference>
<sequence>MVDRYAAADGPLAADAERASGYRYGQQDWLVQFKRAGAGIALVDPVALAQRGVDWGPFNEAVGDAEWIIHDSLQDLPGFVQIGLAPKALFDTEFAARLLGRQRFGLAACTEHYLGLTLAKEHSAADWSYRPLGRDLRDYAALDVEVLIELRARMVDDIESQGKEGWAREEFAHLLRKGTTPKDPPEEPWRRTSHITQLNHDRRGLAIVRELWTERDALARELDIAPTLLLPDAALIKAAVAKPRNSRQFSQIRILNERVRMHVGGERDKMFERYAPLQRKVKPSVWKNAILRALALPESDLPSASGGQDRVEEGTNAPRSMKYWRVHHPDRFDLLEHERARLNVISQDTNTPVDVLLRPQALRNLCWQAGEGFVEASEDAVAGFLRSQDARPWQVSLLSRPLAVQMREAQERQTQEDRQAWEPQGHGAPERAGSMQAAGGAIV</sequence>
<evidence type="ECO:0000259" key="2">
    <source>
        <dbReference type="PROSITE" id="PS50967"/>
    </source>
</evidence>
<feature type="region of interest" description="Disordered" evidence="1">
    <location>
        <begin position="408"/>
        <end position="443"/>
    </location>
</feature>
<proteinExistence type="predicted"/>
<dbReference type="SUPFAM" id="SSF53098">
    <property type="entry name" value="Ribonuclease H-like"/>
    <property type="match status" value="1"/>
</dbReference>
<dbReference type="InterPro" id="IPR051086">
    <property type="entry name" value="RNase_D-like"/>
</dbReference>
<dbReference type="PANTHER" id="PTHR47649:SF1">
    <property type="entry name" value="RIBONUCLEASE D"/>
    <property type="match status" value="1"/>
</dbReference>
<dbReference type="SUPFAM" id="SSF47819">
    <property type="entry name" value="HRDC-like"/>
    <property type="match status" value="1"/>
</dbReference>
<dbReference type="Pfam" id="PF00570">
    <property type="entry name" value="HRDC"/>
    <property type="match status" value="1"/>
</dbReference>
<dbReference type="GO" id="GO:0000166">
    <property type="term" value="F:nucleotide binding"/>
    <property type="evidence" value="ECO:0007669"/>
    <property type="project" value="InterPro"/>
</dbReference>
<dbReference type="AlphaFoldDB" id="A0A261F2J3"/>
<protein>
    <submittedName>
        <fullName evidence="3">Ribonuclease D</fullName>
    </submittedName>
</protein>
<dbReference type="InterPro" id="IPR036397">
    <property type="entry name" value="RNaseH_sf"/>
</dbReference>
<dbReference type="InterPro" id="IPR044876">
    <property type="entry name" value="HRDC_dom_sf"/>
</dbReference>
<dbReference type="EMBL" id="MWWR01000002">
    <property type="protein sequence ID" value="OZG53283.1"/>
    <property type="molecule type" value="Genomic_DNA"/>
</dbReference>
<dbReference type="InterPro" id="IPR002562">
    <property type="entry name" value="3'-5'_exonuclease_dom"/>
</dbReference>
<dbReference type="Gene3D" id="1.10.150.80">
    <property type="entry name" value="HRDC domain"/>
    <property type="match status" value="2"/>
</dbReference>
<keyword evidence="4" id="KW-1185">Reference proteome</keyword>
<dbReference type="InterPro" id="IPR002121">
    <property type="entry name" value="HRDC_dom"/>
</dbReference>
<evidence type="ECO:0000313" key="4">
    <source>
        <dbReference type="Proteomes" id="UP000216725"/>
    </source>
</evidence>
<dbReference type="SMART" id="SM00474">
    <property type="entry name" value="35EXOc"/>
    <property type="match status" value="1"/>
</dbReference>
<dbReference type="InterPro" id="IPR010997">
    <property type="entry name" value="HRDC-like_sf"/>
</dbReference>
<evidence type="ECO:0000256" key="1">
    <source>
        <dbReference type="SAM" id="MobiDB-lite"/>
    </source>
</evidence>
<name>A0A261F2J3_9BIFI</name>